<accession>A0ABT3ZYZ9</accession>
<reference evidence="4 5" key="1">
    <citation type="submission" date="2022-11" db="EMBL/GenBank/DDBJ databases">
        <title>Minimal conservation of predation-associated metabolite biosynthetic gene clusters underscores biosynthetic potential of Myxococcota including descriptions for ten novel species: Archangium lansinium sp. nov., Myxococcus landrumus sp. nov., Nannocystis bai.</title>
        <authorList>
            <person name="Ahearne A."/>
            <person name="Stevens C."/>
            <person name="Phillips K."/>
        </authorList>
    </citation>
    <scope>NUCLEOTIDE SEQUENCE [LARGE SCALE GENOMIC DNA]</scope>
    <source>
        <strain evidence="4 5">MIWBW</strain>
    </source>
</reference>
<dbReference type="EMBL" id="JAPNKA010000001">
    <property type="protein sequence ID" value="MCY1074546.1"/>
    <property type="molecule type" value="Genomic_DNA"/>
</dbReference>
<evidence type="ECO:0000256" key="2">
    <source>
        <dbReference type="SAM" id="MobiDB-lite"/>
    </source>
</evidence>
<dbReference type="Proteomes" id="UP001207654">
    <property type="component" value="Unassembled WGS sequence"/>
</dbReference>
<keyword evidence="1" id="KW-0175">Coiled coil</keyword>
<dbReference type="RefSeq" id="WP_267533508.1">
    <property type="nucleotide sequence ID" value="NZ_JAPNKA010000001.1"/>
</dbReference>
<evidence type="ECO:0000313" key="5">
    <source>
        <dbReference type="Proteomes" id="UP001207654"/>
    </source>
</evidence>
<sequence>MSLPLRWLAASLAASGLLLSAAAEAASTSPTGPIIIDPCVLYTYTLQGCQNPANSCDQRARDAAKTDPNALCNTLIQQAGEEQAASMPTRTVKVPVLTKADGTQVQPTESTHSVAYKPDNPNTRTGSGLNSFALGLVLREQTYLQQTSAYATWLTSYRQSLRDSWNANGYVVDSCREYVHEKYYDYTTFEDRFTTLGSDYRAIYNSAYAVGRLGFPAPAYAIGTRGIADPVQRGKDGTPLNPPITFPVDQPKNRFFTVPLHTSSKVQISHGPTNSVTEMPGGIALITLANLTRPGLSLNGVVFQDTTFNSTIAAGQEYYDESWAWHKSMSERNARVLDEDMYELERLQDDFEALLRKREETVAAIASHLNPKPLPQPVPIYSGQWWRDPVWNPDPIALDNIIDSISTPTAGLTAPTTSSTLSASSTSSTSSTLQATALPTPISTIPIYAQVLDTTVVRTACLQHPIFCLLYKLEAIDNAIEAALVNARNRGCLTFNTTGAVTCDWSPKRFAQRVLSLYQKERETAFQKCMDYTDNNFALLKNRALVAGTVNYPAQDYTTSPTRLEQYFTRRDLYLKALRKVTGDLIDPVTCQARLNWGASDTYSMGDETFGASASYNVSLSLNNLSATNSTCPSPRAIGTFNATGSALGMSVQLINASANISSTRADIDLDVLDNSIHLVDVHKDLPLGTYNIVSGSKSKSLTFVDVSTTFIIVVVPVELGARLGGTVGFNYGLDVEHKVSTTSNGCNVNSVGLGGRLEPFASVDGELYAGVDLFVVSAGIKGRLQLVHAGVPLNASVGLAYGLGGYNTLALEVAGRADLKFVFMSGSIDVYVALGPCPFCVEYDESIVSWDGIRHDIPLFKKSFAVPLVDVQALIGQAACSN</sequence>
<feature type="region of interest" description="Disordered" evidence="2">
    <location>
        <begin position="101"/>
        <end position="122"/>
    </location>
</feature>
<feature type="coiled-coil region" evidence="1">
    <location>
        <begin position="337"/>
        <end position="364"/>
    </location>
</feature>
<gene>
    <name evidence="4" type="ORF">OV287_08610</name>
</gene>
<protein>
    <submittedName>
        <fullName evidence="4">Uncharacterized protein</fullName>
    </submittedName>
</protein>
<name>A0ABT3ZYZ9_9BACT</name>
<keyword evidence="5" id="KW-1185">Reference proteome</keyword>
<proteinExistence type="predicted"/>
<organism evidence="4 5">
    <name type="scientific">Archangium lansingense</name>
    <dbReference type="NCBI Taxonomy" id="2995310"/>
    <lineage>
        <taxon>Bacteria</taxon>
        <taxon>Pseudomonadati</taxon>
        <taxon>Myxococcota</taxon>
        <taxon>Myxococcia</taxon>
        <taxon>Myxococcales</taxon>
        <taxon>Cystobacterineae</taxon>
        <taxon>Archangiaceae</taxon>
        <taxon>Archangium</taxon>
    </lineage>
</organism>
<evidence type="ECO:0000313" key="4">
    <source>
        <dbReference type="EMBL" id="MCY1074546.1"/>
    </source>
</evidence>
<feature type="signal peptide" evidence="3">
    <location>
        <begin position="1"/>
        <end position="25"/>
    </location>
</feature>
<feature type="chain" id="PRO_5045171096" evidence="3">
    <location>
        <begin position="26"/>
        <end position="883"/>
    </location>
</feature>
<comment type="caution">
    <text evidence="4">The sequence shown here is derived from an EMBL/GenBank/DDBJ whole genome shotgun (WGS) entry which is preliminary data.</text>
</comment>
<feature type="compositionally biased region" description="Polar residues" evidence="2">
    <location>
        <begin position="101"/>
        <end position="113"/>
    </location>
</feature>
<evidence type="ECO:0000256" key="3">
    <source>
        <dbReference type="SAM" id="SignalP"/>
    </source>
</evidence>
<evidence type="ECO:0000256" key="1">
    <source>
        <dbReference type="SAM" id="Coils"/>
    </source>
</evidence>
<keyword evidence="3" id="KW-0732">Signal</keyword>